<feature type="transmembrane region" description="Helical" evidence="1">
    <location>
        <begin position="193"/>
        <end position="216"/>
    </location>
</feature>
<dbReference type="AlphaFoldDB" id="Q67RM0"/>
<feature type="transmembrane region" description="Helical" evidence="1">
    <location>
        <begin position="162"/>
        <end position="187"/>
    </location>
</feature>
<dbReference type="eggNOG" id="COG1277">
    <property type="taxonomic scope" value="Bacteria"/>
</dbReference>
<dbReference type="RefSeq" id="WP_011194821.1">
    <property type="nucleotide sequence ID" value="NC_006177.1"/>
</dbReference>
<keyword evidence="1" id="KW-0812">Transmembrane</keyword>
<name>Q67RM0_SYMTH</name>
<evidence type="ECO:0000256" key="1">
    <source>
        <dbReference type="SAM" id="Phobius"/>
    </source>
</evidence>
<evidence type="ECO:0000313" key="2">
    <source>
        <dbReference type="EMBL" id="BAD39673.1"/>
    </source>
</evidence>
<proteinExistence type="predicted"/>
<evidence type="ECO:0000313" key="3">
    <source>
        <dbReference type="Proteomes" id="UP000000417"/>
    </source>
</evidence>
<feature type="transmembrane region" description="Helical" evidence="1">
    <location>
        <begin position="283"/>
        <end position="301"/>
    </location>
</feature>
<dbReference type="STRING" id="292459.STH688"/>
<dbReference type="GO" id="GO:0140359">
    <property type="term" value="F:ABC-type transporter activity"/>
    <property type="evidence" value="ECO:0007669"/>
    <property type="project" value="InterPro"/>
</dbReference>
<dbReference type="Proteomes" id="UP000000417">
    <property type="component" value="Chromosome"/>
</dbReference>
<feature type="transmembrane region" description="Helical" evidence="1">
    <location>
        <begin position="39"/>
        <end position="56"/>
    </location>
</feature>
<gene>
    <name evidence="2" type="ordered locus">STH688</name>
</gene>
<feature type="transmembrane region" description="Helical" evidence="1">
    <location>
        <begin position="256"/>
        <end position="276"/>
    </location>
</feature>
<keyword evidence="1" id="KW-0472">Membrane</keyword>
<reference evidence="2 3" key="1">
    <citation type="journal article" date="2004" name="Nucleic Acids Res.">
        <title>Genome sequence of Symbiobacterium thermophilum, an uncultivable bacterium that depends on microbial commensalism.</title>
        <authorList>
            <person name="Ueda K."/>
            <person name="Yamashita A."/>
            <person name="Ishikawa J."/>
            <person name="Shimada M."/>
            <person name="Watsuji T."/>
            <person name="Morimura K."/>
            <person name="Ikeda H."/>
            <person name="Hattori M."/>
            <person name="Beppu T."/>
        </authorList>
    </citation>
    <scope>NUCLEOTIDE SEQUENCE [LARGE SCALE GENOMIC DNA]</scope>
    <source>
        <strain evidence="3">T / IAM 14863</strain>
    </source>
</reference>
<dbReference type="KEGG" id="sth:STH688"/>
<organism evidence="2 3">
    <name type="scientific">Symbiobacterium thermophilum (strain DSM 24528 / JCM 14929 / IAM 14863 / T)</name>
    <dbReference type="NCBI Taxonomy" id="292459"/>
    <lineage>
        <taxon>Bacteria</taxon>
        <taxon>Bacillati</taxon>
        <taxon>Bacillota</taxon>
        <taxon>Clostridia</taxon>
        <taxon>Eubacteriales</taxon>
        <taxon>Symbiobacteriaceae</taxon>
        <taxon>Symbiobacterium</taxon>
    </lineage>
</organism>
<protein>
    <submittedName>
        <fullName evidence="2">Conserved domain protein</fullName>
    </submittedName>
</protein>
<dbReference type="Pfam" id="PF12679">
    <property type="entry name" value="ABC2_membrane_2"/>
    <property type="match status" value="1"/>
</dbReference>
<dbReference type="OrthoDB" id="1999888at2"/>
<sequence length="621" mass="64947">MSFTPDEARGTQPAPGAAGGAPVLTVALNVVRETLRSRGLYALTAVGLLLMCVVLISSRSSVRDAAGNDLLADPAGAMRVGFAMAGFVGAVVTVVLSMNTLPREFERGTAELLLVRPLPRWQIGAGFLLGNVLSGWLFLLVLAVPLFPALVVRGGSDLVPALLLALTGLLLNAAAVAAVTTLCSVWLPAPAAGFLGLLAYGLGAFGPELSALVSLADGWWTPLARAGLALLPPTGAVAASVLRLFAPGGAVDPRPLLGGLLHLWAAGGLTAAAFGWREASRRIALAWLGAGILLAAALAGAPDPLAWTEEDAALLEAALRRARDVAGLFDGWEPESTPILLTKGRVNYLVNFPAGAEAPPGTPVAAGALKVVRLQRPEIPVVANGVWKVGEQPVAVVAGRRLLDQALGGLEAGEELLAGGEAGLLKGLVGARIGDGLTEDEYVGAVVHELFHAYQMPVVEEWTAGWDEGHAQERLWYELYLDAENNRLQAREAEHLRAAAQATGEAGVRAAVRAFLAVRDARAAYWRSRLGPEADPLLEVERLYEWLEGLARYVQAHAEANGLDALLDELAEPIGEGGTPRSRVYALGAAQALALDRLSPGWRQEAMQGVSLEALLRAVAD</sequence>
<dbReference type="GO" id="GO:0005886">
    <property type="term" value="C:plasma membrane"/>
    <property type="evidence" value="ECO:0007669"/>
    <property type="project" value="UniProtKB-SubCell"/>
</dbReference>
<keyword evidence="1" id="KW-1133">Transmembrane helix</keyword>
<dbReference type="EMBL" id="AP006840">
    <property type="protein sequence ID" value="BAD39673.1"/>
    <property type="molecule type" value="Genomic_DNA"/>
</dbReference>
<feature type="transmembrane region" description="Helical" evidence="1">
    <location>
        <begin position="77"/>
        <end position="101"/>
    </location>
</feature>
<keyword evidence="3" id="KW-1185">Reference proteome</keyword>
<feature type="transmembrane region" description="Helical" evidence="1">
    <location>
        <begin position="121"/>
        <end position="150"/>
    </location>
</feature>
<dbReference type="HOGENOM" id="CLU_439997_0_0_9"/>
<accession>Q67RM0</accession>